<evidence type="ECO:0000259" key="3">
    <source>
        <dbReference type="Pfam" id="PF03178"/>
    </source>
</evidence>
<dbReference type="GO" id="GO:0003676">
    <property type="term" value="F:nucleic acid binding"/>
    <property type="evidence" value="ECO:0007669"/>
    <property type="project" value="InterPro"/>
</dbReference>
<evidence type="ECO:0000256" key="2">
    <source>
        <dbReference type="ARBA" id="ARBA00023242"/>
    </source>
</evidence>
<sequence length="988" mass="107822">MAVSEEESSSAKSRSASNGVHYLAKCVLRGSVVLQVVQGHIRSPSSNDVVFGKETSIELVIVDDDGITQSICEQPVFGTIKDLAIIPWNEKFHARSPQMTGKDLLVVISDSGKLSCLTFSNEMHRFFPLQHIQLSAPGNSSGCFIAASAYEDRLSMFSVSMSAGTDIIDKAERGSFLNELLLLEWNTREQIVHIISQYAEAGPLAHDVVEVPHSCGFAILFRVGDALLMDLRDVHNPSCVYRMTLPASIEEHNFVEADEIFNVAASALLELGDVRKDDDPMSIDGESGNGKSNSSYVCSWSWEPGNGKNPRMIFCVDSGELFMIKISSESDGPRVDMSECLYKGLPYKALLWVEGGLLAALVEMGDGMVLKLEDGRLLCRSPIQNIAPILDMSVMDYHDEKHDQVFACCGMAPEGSLRIIRSVLSFVEQTRVLSVGLSFTDVTDTVGFQPDVCTLACGLVGDGLLAQIHQNAVRICLPTAAAQADGIPSLSPICTSWSPDNISISLGAVGHNLIVVATSNPKLLFILGVRYLSACHYEVYEMQHVSLQNELSCMSIPRKHYKQNPSTSCSNTVDKSLVDTLPDGVDIGSTFVIGTHKPSVEVLSFLPNKGLRVVAVGAISLTNTVGTAISGCVPQDVRLVLVDRLYVLSGLRNGMLLRFEWPTASTMSSFVSSSQRPCSSSCLLTPDALLLKTTGPHSRAFELSEKSKDNPVHLQLIAIRRIGITPAFLIPLSDALDADVEMVHTKRINVQKFHLGGTPRKVLYHSESRLLLVMRTELSHDSHSSDICCVDPVSGFLVVGTSLSAGPAVMPSGEAERAGSSSQRTSPFREIVGYAAEQLSSSSLCSSPDDNSCDGIKLEETESWHLRLAYSTIWSGMILAVCPYLDRYFFGFRWVRRFAVGRTRFMIMTLTAHFTRIAVGDCRDGILFYSYHEDARRLDQIYCDPVQRLVADCILMDIDTAVVSDRKGSIAVLSCSNQLEGILLLLIG</sequence>
<proteinExistence type="predicted"/>
<dbReference type="Pfam" id="PF10433">
    <property type="entry name" value="Beta-prop_RSE1_1st"/>
    <property type="match status" value="1"/>
</dbReference>
<dbReference type="PANTHER" id="PTHR10644">
    <property type="entry name" value="DNA REPAIR/RNA PROCESSING CPSF FAMILY"/>
    <property type="match status" value="1"/>
</dbReference>
<dbReference type="OrthoDB" id="20774at2759"/>
<dbReference type="Proteomes" id="UP000585474">
    <property type="component" value="Unassembled WGS sequence"/>
</dbReference>
<dbReference type="AlphaFoldDB" id="A0A7J0FMB9"/>
<name>A0A7J0FMB9_9ERIC</name>
<comment type="subcellular location">
    <subcellularLocation>
        <location evidence="1">Nucleus</location>
    </subcellularLocation>
</comment>
<organism evidence="6 7">
    <name type="scientific">Actinidia rufa</name>
    <dbReference type="NCBI Taxonomy" id="165716"/>
    <lineage>
        <taxon>Eukaryota</taxon>
        <taxon>Viridiplantae</taxon>
        <taxon>Streptophyta</taxon>
        <taxon>Embryophyta</taxon>
        <taxon>Tracheophyta</taxon>
        <taxon>Spermatophyta</taxon>
        <taxon>Magnoliopsida</taxon>
        <taxon>eudicotyledons</taxon>
        <taxon>Gunneridae</taxon>
        <taxon>Pentapetalae</taxon>
        <taxon>asterids</taxon>
        <taxon>Ericales</taxon>
        <taxon>Actinidiaceae</taxon>
        <taxon>Actinidia</taxon>
    </lineage>
</organism>
<reference evidence="6 7" key="1">
    <citation type="submission" date="2019-07" db="EMBL/GenBank/DDBJ databases">
        <title>De Novo Assembly of kiwifruit Actinidia rufa.</title>
        <authorList>
            <person name="Sugita-Konishi S."/>
            <person name="Sato K."/>
            <person name="Mori E."/>
            <person name="Abe Y."/>
            <person name="Kisaki G."/>
            <person name="Hamano K."/>
            <person name="Suezawa K."/>
            <person name="Otani M."/>
            <person name="Fukuda T."/>
            <person name="Manabe T."/>
            <person name="Gomi K."/>
            <person name="Tabuchi M."/>
            <person name="Akimitsu K."/>
            <person name="Kataoka I."/>
        </authorList>
    </citation>
    <scope>NUCLEOTIDE SEQUENCE [LARGE SCALE GENOMIC DNA]</scope>
    <source>
        <strain evidence="7">cv. Fuchu</strain>
    </source>
</reference>
<feature type="domain" description="RSE1/DDB1/CPSF1 first beta-propeller" evidence="4">
    <location>
        <begin position="33"/>
        <end position="161"/>
    </location>
</feature>
<evidence type="ECO:0000313" key="7">
    <source>
        <dbReference type="Proteomes" id="UP000585474"/>
    </source>
</evidence>
<dbReference type="Pfam" id="PF03178">
    <property type="entry name" value="CPSF_A"/>
    <property type="match status" value="1"/>
</dbReference>
<dbReference type="InterPro" id="IPR058543">
    <property type="entry name" value="Beta-prop_RSE1/DDB1/CPSF1_2nd"/>
</dbReference>
<dbReference type="Pfam" id="PF23726">
    <property type="entry name" value="Beta-prop_RSE1_2nd"/>
    <property type="match status" value="1"/>
</dbReference>
<evidence type="ECO:0000256" key="1">
    <source>
        <dbReference type="ARBA" id="ARBA00004123"/>
    </source>
</evidence>
<dbReference type="EMBL" id="BJWL01000013">
    <property type="protein sequence ID" value="GFY99855.1"/>
    <property type="molecule type" value="Genomic_DNA"/>
</dbReference>
<evidence type="ECO:0000259" key="5">
    <source>
        <dbReference type="Pfam" id="PF23726"/>
    </source>
</evidence>
<dbReference type="InterPro" id="IPR004871">
    <property type="entry name" value="RSE1/DDB1/CPSF1_C"/>
</dbReference>
<protein>
    <submittedName>
        <fullName evidence="6">Cleavage and polyadenylation specificity factor (CPSF) A subunit protein</fullName>
    </submittedName>
</protein>
<comment type="caution">
    <text evidence="6">The sequence shown here is derived from an EMBL/GenBank/DDBJ whole genome shotgun (WGS) entry which is preliminary data.</text>
</comment>
<dbReference type="InterPro" id="IPR018846">
    <property type="entry name" value="Beta-prop_RSE1/DDB1/CPSF1_1st"/>
</dbReference>
<dbReference type="GO" id="GO:0005634">
    <property type="term" value="C:nucleus"/>
    <property type="evidence" value="ECO:0007669"/>
    <property type="project" value="UniProtKB-SubCell"/>
</dbReference>
<feature type="domain" description="RSE1/DDB1/CPSF1 second beta-propeller" evidence="5">
    <location>
        <begin position="423"/>
        <end position="669"/>
    </location>
</feature>
<evidence type="ECO:0000313" key="6">
    <source>
        <dbReference type="EMBL" id="GFY99855.1"/>
    </source>
</evidence>
<evidence type="ECO:0000259" key="4">
    <source>
        <dbReference type="Pfam" id="PF10433"/>
    </source>
</evidence>
<keyword evidence="7" id="KW-1185">Reference proteome</keyword>
<dbReference type="InterPro" id="IPR015943">
    <property type="entry name" value="WD40/YVTN_repeat-like_dom_sf"/>
</dbReference>
<feature type="domain" description="RSE1/DDB1/CPSF1 C-terminal" evidence="3">
    <location>
        <begin position="902"/>
        <end position="977"/>
    </location>
</feature>
<dbReference type="Gene3D" id="2.130.10.10">
    <property type="entry name" value="YVTN repeat-like/Quinoprotein amine dehydrogenase"/>
    <property type="match status" value="2"/>
</dbReference>
<accession>A0A7J0FMB9</accession>
<dbReference type="InterPro" id="IPR050358">
    <property type="entry name" value="RSE1/DDB1/CFT1"/>
</dbReference>
<keyword evidence="2" id="KW-0539">Nucleus</keyword>
<gene>
    <name evidence="6" type="ORF">Acr_13g0012550</name>
</gene>